<name>A0ABW1XDU4_9CELL</name>
<evidence type="ECO:0000256" key="1">
    <source>
        <dbReference type="SAM" id="Phobius"/>
    </source>
</evidence>
<keyword evidence="1" id="KW-0812">Transmembrane</keyword>
<sequence>MAKQPRERPFVALIGALLFVAGVALTALFAAVAIWNLVHGERGGAWGIFAVTVPVGALGFWLIRVSRVPVGDALNI</sequence>
<dbReference type="RefSeq" id="WP_204806713.1">
    <property type="nucleotide sequence ID" value="NZ_BAAAIY010000007.1"/>
</dbReference>
<dbReference type="Proteomes" id="UP001596305">
    <property type="component" value="Unassembled WGS sequence"/>
</dbReference>
<dbReference type="EMBL" id="JBHSTM010000011">
    <property type="protein sequence ID" value="MFC6426596.1"/>
    <property type="molecule type" value="Genomic_DNA"/>
</dbReference>
<evidence type="ECO:0000313" key="3">
    <source>
        <dbReference type="Proteomes" id="UP001596305"/>
    </source>
</evidence>
<feature type="transmembrane region" description="Helical" evidence="1">
    <location>
        <begin position="44"/>
        <end position="63"/>
    </location>
</feature>
<feature type="transmembrane region" description="Helical" evidence="1">
    <location>
        <begin position="12"/>
        <end position="38"/>
    </location>
</feature>
<keyword evidence="1" id="KW-0472">Membrane</keyword>
<organism evidence="2 3">
    <name type="scientific">Oerskovia paurometabola</name>
    <dbReference type="NCBI Taxonomy" id="162170"/>
    <lineage>
        <taxon>Bacteria</taxon>
        <taxon>Bacillati</taxon>
        <taxon>Actinomycetota</taxon>
        <taxon>Actinomycetes</taxon>
        <taxon>Micrococcales</taxon>
        <taxon>Cellulomonadaceae</taxon>
        <taxon>Oerskovia</taxon>
    </lineage>
</organism>
<reference evidence="3" key="1">
    <citation type="journal article" date="2019" name="Int. J. Syst. Evol. Microbiol.">
        <title>The Global Catalogue of Microorganisms (GCM) 10K type strain sequencing project: providing services to taxonomists for standard genome sequencing and annotation.</title>
        <authorList>
            <consortium name="The Broad Institute Genomics Platform"/>
            <consortium name="The Broad Institute Genome Sequencing Center for Infectious Disease"/>
            <person name="Wu L."/>
            <person name="Ma J."/>
        </authorList>
    </citation>
    <scope>NUCLEOTIDE SEQUENCE [LARGE SCALE GENOMIC DNA]</scope>
    <source>
        <strain evidence="3">CCUG 47105</strain>
    </source>
</reference>
<evidence type="ECO:0000313" key="2">
    <source>
        <dbReference type="EMBL" id="MFC6426596.1"/>
    </source>
</evidence>
<protein>
    <recommendedName>
        <fullName evidence="4">Integral membrane protein</fullName>
    </recommendedName>
</protein>
<keyword evidence="1" id="KW-1133">Transmembrane helix</keyword>
<keyword evidence="3" id="KW-1185">Reference proteome</keyword>
<accession>A0ABW1XDU4</accession>
<evidence type="ECO:0008006" key="4">
    <source>
        <dbReference type="Google" id="ProtNLM"/>
    </source>
</evidence>
<gene>
    <name evidence="2" type="ORF">ACFP71_17325</name>
</gene>
<comment type="caution">
    <text evidence="2">The sequence shown here is derived from an EMBL/GenBank/DDBJ whole genome shotgun (WGS) entry which is preliminary data.</text>
</comment>
<proteinExistence type="predicted"/>